<keyword evidence="3" id="KW-1185">Reference proteome</keyword>
<gene>
    <name evidence="2" type="ORF">HZH66_007525</name>
</gene>
<reference evidence="2" key="1">
    <citation type="journal article" date="2020" name="G3 (Bethesda)">
        <title>High-Quality Assemblies for Three Invasive Social Wasps from the &lt;i&gt;Vespula&lt;/i&gt; Genus.</title>
        <authorList>
            <person name="Harrop T.W.R."/>
            <person name="Guhlin J."/>
            <person name="McLaughlin G.M."/>
            <person name="Permina E."/>
            <person name="Stockwell P."/>
            <person name="Gilligan J."/>
            <person name="Le Lec M.F."/>
            <person name="Gruber M.A.M."/>
            <person name="Quinn O."/>
            <person name="Lovegrove M."/>
            <person name="Duncan E.J."/>
            <person name="Remnant E.J."/>
            <person name="Van Eeckhoven J."/>
            <person name="Graham B."/>
            <person name="Knapp R.A."/>
            <person name="Langford K.W."/>
            <person name="Kronenberg Z."/>
            <person name="Press M.O."/>
            <person name="Eacker S.M."/>
            <person name="Wilson-Rankin E.E."/>
            <person name="Purcell J."/>
            <person name="Lester P.J."/>
            <person name="Dearden P.K."/>
        </authorList>
    </citation>
    <scope>NUCLEOTIDE SEQUENCE</scope>
    <source>
        <strain evidence="2">Marl-1</strain>
    </source>
</reference>
<proteinExistence type="predicted"/>
<evidence type="ECO:0000313" key="2">
    <source>
        <dbReference type="EMBL" id="KAF7396663.1"/>
    </source>
</evidence>
<organism evidence="2 3">
    <name type="scientific">Vespula vulgaris</name>
    <name type="common">Yellow jacket</name>
    <name type="synonym">Wasp</name>
    <dbReference type="NCBI Taxonomy" id="7454"/>
    <lineage>
        <taxon>Eukaryota</taxon>
        <taxon>Metazoa</taxon>
        <taxon>Ecdysozoa</taxon>
        <taxon>Arthropoda</taxon>
        <taxon>Hexapoda</taxon>
        <taxon>Insecta</taxon>
        <taxon>Pterygota</taxon>
        <taxon>Neoptera</taxon>
        <taxon>Endopterygota</taxon>
        <taxon>Hymenoptera</taxon>
        <taxon>Apocrita</taxon>
        <taxon>Aculeata</taxon>
        <taxon>Vespoidea</taxon>
        <taxon>Vespidae</taxon>
        <taxon>Vespinae</taxon>
        <taxon>Vespula</taxon>
    </lineage>
</organism>
<feature type="signal peptide" evidence="1">
    <location>
        <begin position="1"/>
        <end position="21"/>
    </location>
</feature>
<feature type="chain" id="PRO_5032854058" description="Secreted protein" evidence="1">
    <location>
        <begin position="22"/>
        <end position="78"/>
    </location>
</feature>
<evidence type="ECO:0000256" key="1">
    <source>
        <dbReference type="SAM" id="SignalP"/>
    </source>
</evidence>
<sequence length="78" mass="8848">MRDVLLPLRVILLVTLPEINGIRSGRCLGKFAKVTRKARHAQCTCVIGQFVSLRSLILFEKRNFLFVEGVGWALYIVC</sequence>
<evidence type="ECO:0008006" key="4">
    <source>
        <dbReference type="Google" id="ProtNLM"/>
    </source>
</evidence>
<keyword evidence="1" id="KW-0732">Signal</keyword>
<protein>
    <recommendedName>
        <fullName evidence="4">Secreted protein</fullName>
    </recommendedName>
</protein>
<accession>A0A834N700</accession>
<comment type="caution">
    <text evidence="2">The sequence shown here is derived from an EMBL/GenBank/DDBJ whole genome shotgun (WGS) entry which is preliminary data.</text>
</comment>
<evidence type="ECO:0000313" key="3">
    <source>
        <dbReference type="Proteomes" id="UP000614350"/>
    </source>
</evidence>
<dbReference type="AlphaFoldDB" id="A0A834N700"/>
<dbReference type="EMBL" id="JACSEA010000007">
    <property type="protein sequence ID" value="KAF7396663.1"/>
    <property type="molecule type" value="Genomic_DNA"/>
</dbReference>
<name>A0A834N700_VESVU</name>
<dbReference type="Proteomes" id="UP000614350">
    <property type="component" value="Unassembled WGS sequence"/>
</dbReference>